<evidence type="ECO:0000313" key="2">
    <source>
        <dbReference type="EMBL" id="CAB4130677.1"/>
    </source>
</evidence>
<dbReference type="EMBL" id="LR796244">
    <property type="protein sequence ID" value="CAB4130677.1"/>
    <property type="molecule type" value="Genomic_DNA"/>
</dbReference>
<organism evidence="2">
    <name type="scientific">uncultured Caudovirales phage</name>
    <dbReference type="NCBI Taxonomy" id="2100421"/>
    <lineage>
        <taxon>Viruses</taxon>
        <taxon>Duplodnaviria</taxon>
        <taxon>Heunggongvirae</taxon>
        <taxon>Uroviricota</taxon>
        <taxon>Caudoviricetes</taxon>
        <taxon>Peduoviridae</taxon>
        <taxon>Maltschvirus</taxon>
        <taxon>Maltschvirus maltsch</taxon>
    </lineage>
</organism>
<accession>A0A6J5LC38</accession>
<evidence type="ECO:0000256" key="1">
    <source>
        <dbReference type="SAM" id="Phobius"/>
    </source>
</evidence>
<reference evidence="2" key="1">
    <citation type="submission" date="2020-04" db="EMBL/GenBank/DDBJ databases">
        <authorList>
            <person name="Chiriac C."/>
            <person name="Salcher M."/>
            <person name="Ghai R."/>
            <person name="Kavagutti S V."/>
        </authorList>
    </citation>
    <scope>NUCLEOTIDE SEQUENCE</scope>
</reference>
<feature type="transmembrane region" description="Helical" evidence="1">
    <location>
        <begin position="56"/>
        <end position="80"/>
    </location>
</feature>
<gene>
    <name evidence="2" type="ORF">UFOVP123_24</name>
</gene>
<sequence length="81" mass="9036">MAAAEVIDRTEARLNTHEQICALRYENIDLQLKSTIEKVEMQFQGSNARLKRIEQIMIGSSVAVIGGFGSIIMLLLNLMAK</sequence>
<keyword evidence="1" id="KW-0472">Membrane</keyword>
<keyword evidence="1" id="KW-0812">Transmembrane</keyword>
<keyword evidence="1" id="KW-1133">Transmembrane helix</keyword>
<name>A0A6J5LC38_9CAUD</name>
<protein>
    <submittedName>
        <fullName evidence="2">Uncharacterized protein</fullName>
    </submittedName>
</protein>
<proteinExistence type="predicted"/>